<keyword evidence="3" id="KW-1185">Reference proteome</keyword>
<evidence type="ECO:0000256" key="1">
    <source>
        <dbReference type="SAM" id="MobiDB-lite"/>
    </source>
</evidence>
<dbReference type="EMBL" id="NWBU01000017">
    <property type="protein sequence ID" value="PTQ07759.1"/>
    <property type="molecule type" value="Genomic_DNA"/>
</dbReference>
<dbReference type="SUPFAM" id="SSF110849">
    <property type="entry name" value="ParB/Sulfiredoxin"/>
    <property type="match status" value="1"/>
</dbReference>
<organism evidence="2 3">
    <name type="scientific">Sphingomonas oleivorans</name>
    <dbReference type="NCBI Taxonomy" id="1735121"/>
    <lineage>
        <taxon>Bacteria</taxon>
        <taxon>Pseudomonadati</taxon>
        <taxon>Pseudomonadota</taxon>
        <taxon>Alphaproteobacteria</taxon>
        <taxon>Sphingomonadales</taxon>
        <taxon>Sphingomonadaceae</taxon>
        <taxon>Sphingomonas</taxon>
    </lineage>
</organism>
<dbReference type="InterPro" id="IPR036086">
    <property type="entry name" value="ParB/Sulfiredoxin_sf"/>
</dbReference>
<proteinExistence type="predicted"/>
<evidence type="ECO:0000313" key="3">
    <source>
        <dbReference type="Proteomes" id="UP000244162"/>
    </source>
</evidence>
<gene>
    <name evidence="2" type="ORF">CLG96_16530</name>
</gene>
<protein>
    <recommendedName>
        <fullName evidence="4">ParB/Sulfiredoxin domain-containing protein</fullName>
    </recommendedName>
</protein>
<reference evidence="2 3" key="1">
    <citation type="submission" date="2017-09" db="EMBL/GenBank/DDBJ databases">
        <title>Sphingomonas panjinensis sp.nov., isolated from oil-contaminated soil.</title>
        <authorList>
            <person name="Wang L."/>
            <person name="Chen L."/>
        </authorList>
    </citation>
    <scope>NUCLEOTIDE SEQUENCE [LARGE SCALE GENOMIC DNA]</scope>
    <source>
        <strain evidence="2 3">FW-11</strain>
    </source>
</reference>
<accession>A0A2T5FTZ5</accession>
<dbReference type="Gene3D" id="3.90.1530.10">
    <property type="entry name" value="Conserved hypothetical protein from pyrococcus furiosus pfu- 392566-001, ParB domain"/>
    <property type="match status" value="1"/>
</dbReference>
<evidence type="ECO:0008006" key="4">
    <source>
        <dbReference type="Google" id="ProtNLM"/>
    </source>
</evidence>
<name>A0A2T5FTZ5_9SPHN</name>
<evidence type="ECO:0000313" key="2">
    <source>
        <dbReference type="EMBL" id="PTQ07759.1"/>
    </source>
</evidence>
<dbReference type="Proteomes" id="UP000244162">
    <property type="component" value="Unassembled WGS sequence"/>
</dbReference>
<dbReference type="AlphaFoldDB" id="A0A2T5FTZ5"/>
<comment type="caution">
    <text evidence="2">The sequence shown here is derived from an EMBL/GenBank/DDBJ whole genome shotgun (WGS) entry which is preliminary data.</text>
</comment>
<feature type="region of interest" description="Disordered" evidence="1">
    <location>
        <begin position="85"/>
        <end position="109"/>
    </location>
</feature>
<sequence>MLSCRIVAGHVRLAAAKLLKMREVPVIPIEHVSKAELKAYAFADNKIASNVGWDEETLKIEFAELSARDTGFDLEVTGFSTTEIDRGDERAHFRPDRDPRSRQLGRDPT</sequence>